<dbReference type="Proteomes" id="UP000264006">
    <property type="component" value="Chromosome"/>
</dbReference>
<dbReference type="KEGG" id="euz:DVS28_a3790"/>
<accession>A0A346Y1W5</accession>
<sequence length="126" mass="13714">MRRLVTGSSPYEAPIGFSRAVRVDDVVEVAGTAPVWPDGSCPEDAEVQADRAFELALDALRRAGGAPVDVVRTRMYLTDAADWEAVGRAHGRRFASIKPAATMVVVAALLDPRWKVEVEVQAILRR</sequence>
<evidence type="ECO:0000313" key="1">
    <source>
        <dbReference type="EMBL" id="AXV08462.1"/>
    </source>
</evidence>
<dbReference type="EMBL" id="CP031165">
    <property type="protein sequence ID" value="AXV08462.1"/>
    <property type="molecule type" value="Genomic_DNA"/>
</dbReference>
<dbReference type="SUPFAM" id="SSF55298">
    <property type="entry name" value="YjgF-like"/>
    <property type="match status" value="1"/>
</dbReference>
<evidence type="ECO:0000313" key="2">
    <source>
        <dbReference type="Proteomes" id="UP000264006"/>
    </source>
</evidence>
<proteinExistence type="predicted"/>
<organism evidence="1 2">
    <name type="scientific">Euzebya pacifica</name>
    <dbReference type="NCBI Taxonomy" id="1608957"/>
    <lineage>
        <taxon>Bacteria</taxon>
        <taxon>Bacillati</taxon>
        <taxon>Actinomycetota</taxon>
        <taxon>Nitriliruptoria</taxon>
        <taxon>Euzebyales</taxon>
    </lineage>
</organism>
<dbReference type="Gene3D" id="3.30.1330.40">
    <property type="entry name" value="RutC-like"/>
    <property type="match status" value="1"/>
</dbReference>
<dbReference type="InterPro" id="IPR035959">
    <property type="entry name" value="RutC-like_sf"/>
</dbReference>
<dbReference type="AlphaFoldDB" id="A0A346Y1W5"/>
<protein>
    <submittedName>
        <fullName evidence="1">Translation initiation inhibitor, yjgF family</fullName>
    </submittedName>
</protein>
<dbReference type="InterPro" id="IPR006175">
    <property type="entry name" value="YjgF/YER057c/UK114"/>
</dbReference>
<dbReference type="CDD" id="cd06154">
    <property type="entry name" value="YjgF_YER057c_UK114_like_6"/>
    <property type="match status" value="1"/>
</dbReference>
<dbReference type="PANTHER" id="PTHR43857:SF1">
    <property type="entry name" value="YJGH FAMILY PROTEIN"/>
    <property type="match status" value="1"/>
</dbReference>
<name>A0A346Y1W5_9ACTN</name>
<dbReference type="PANTHER" id="PTHR43857">
    <property type="entry name" value="BLR7761 PROTEIN"/>
    <property type="match status" value="1"/>
</dbReference>
<gene>
    <name evidence="1" type="ORF">DVS28_a3790</name>
</gene>
<dbReference type="OrthoDB" id="9799840at2"/>
<keyword evidence="2" id="KW-1185">Reference proteome</keyword>
<dbReference type="RefSeq" id="WP_114592802.1">
    <property type="nucleotide sequence ID" value="NZ_CP031165.1"/>
</dbReference>
<reference evidence="1 2" key="1">
    <citation type="submission" date="2018-09" db="EMBL/GenBank/DDBJ databases">
        <title>Complete genome sequence of Euzebya sp. DY32-46 isolated from seawater of Pacific Ocean.</title>
        <authorList>
            <person name="Xu L."/>
            <person name="Wu Y.-H."/>
            <person name="Xu X.-W."/>
        </authorList>
    </citation>
    <scope>NUCLEOTIDE SEQUENCE [LARGE SCALE GENOMIC DNA]</scope>
    <source>
        <strain evidence="1 2">DY32-46</strain>
    </source>
</reference>
<dbReference type="Pfam" id="PF01042">
    <property type="entry name" value="Ribonuc_L-PSP"/>
    <property type="match status" value="1"/>
</dbReference>